<dbReference type="EMBL" id="BQNB010009666">
    <property type="protein sequence ID" value="GJS66678.1"/>
    <property type="molecule type" value="Genomic_DNA"/>
</dbReference>
<accession>A0ABQ4XP34</accession>
<evidence type="ECO:0000313" key="2">
    <source>
        <dbReference type="Proteomes" id="UP001151760"/>
    </source>
</evidence>
<gene>
    <name evidence="1" type="ORF">Tco_0681242</name>
</gene>
<dbReference type="PANTHER" id="PTHR33116">
    <property type="entry name" value="REVERSE TRANSCRIPTASE ZINC-BINDING DOMAIN-CONTAINING PROTEIN-RELATED-RELATED"/>
    <property type="match status" value="1"/>
</dbReference>
<sequence>MADVANIARAINYSYGFLPFNYLGLPVGKRMNRVDAWNEVVSKLLDTLATWKINLLSIALRRSFFWGFKENEKKIVWVRWQKILADKKDGGLGIRSIKAKNMSLLGKWRWRYLNETGALWRKVISKIHGSDGGFEAVSGSRQKGGVWSSIIGCCSELNQMGISLRNLMV</sequence>
<organism evidence="1 2">
    <name type="scientific">Tanacetum coccineum</name>
    <dbReference type="NCBI Taxonomy" id="301880"/>
    <lineage>
        <taxon>Eukaryota</taxon>
        <taxon>Viridiplantae</taxon>
        <taxon>Streptophyta</taxon>
        <taxon>Embryophyta</taxon>
        <taxon>Tracheophyta</taxon>
        <taxon>Spermatophyta</taxon>
        <taxon>Magnoliopsida</taxon>
        <taxon>eudicotyledons</taxon>
        <taxon>Gunneridae</taxon>
        <taxon>Pentapetalae</taxon>
        <taxon>asterids</taxon>
        <taxon>campanulids</taxon>
        <taxon>Asterales</taxon>
        <taxon>Asteraceae</taxon>
        <taxon>Asteroideae</taxon>
        <taxon>Anthemideae</taxon>
        <taxon>Anthemidinae</taxon>
        <taxon>Tanacetum</taxon>
    </lineage>
</organism>
<reference evidence="1" key="1">
    <citation type="journal article" date="2022" name="Int. J. Mol. Sci.">
        <title>Draft Genome of Tanacetum Coccineum: Genomic Comparison of Closely Related Tanacetum-Family Plants.</title>
        <authorList>
            <person name="Yamashiro T."/>
            <person name="Shiraishi A."/>
            <person name="Nakayama K."/>
            <person name="Satake H."/>
        </authorList>
    </citation>
    <scope>NUCLEOTIDE SEQUENCE</scope>
</reference>
<keyword evidence="2" id="KW-1185">Reference proteome</keyword>
<dbReference type="Proteomes" id="UP001151760">
    <property type="component" value="Unassembled WGS sequence"/>
</dbReference>
<evidence type="ECO:0000313" key="1">
    <source>
        <dbReference type="EMBL" id="GJS66678.1"/>
    </source>
</evidence>
<dbReference type="PANTHER" id="PTHR33116:SF78">
    <property type="entry name" value="OS12G0587133 PROTEIN"/>
    <property type="match status" value="1"/>
</dbReference>
<comment type="caution">
    <text evidence="1">The sequence shown here is derived from an EMBL/GenBank/DDBJ whole genome shotgun (WGS) entry which is preliminary data.</text>
</comment>
<protein>
    <submittedName>
        <fullName evidence="1">Uncharacterized protein</fullName>
    </submittedName>
</protein>
<reference evidence="1" key="2">
    <citation type="submission" date="2022-01" db="EMBL/GenBank/DDBJ databases">
        <authorList>
            <person name="Yamashiro T."/>
            <person name="Shiraishi A."/>
            <person name="Satake H."/>
            <person name="Nakayama K."/>
        </authorList>
    </citation>
    <scope>NUCLEOTIDE SEQUENCE</scope>
</reference>
<proteinExistence type="predicted"/>
<name>A0ABQ4XP34_9ASTR</name>